<reference evidence="1" key="1">
    <citation type="submission" date="2023-04" db="EMBL/GenBank/DDBJ databases">
        <title>A chromosome-level genome assembly of the parasitoid wasp Eretmocerus hayati.</title>
        <authorList>
            <person name="Zhong Y."/>
            <person name="Liu S."/>
            <person name="Liu Y."/>
        </authorList>
    </citation>
    <scope>NUCLEOTIDE SEQUENCE</scope>
    <source>
        <strain evidence="1">ZJU_SS_LIU_2023</strain>
    </source>
</reference>
<keyword evidence="2" id="KW-1185">Reference proteome</keyword>
<sequence>MMECTLMAKKRLKEYYETKHSQPALVLLRSPAKNDNLADVHYLTKNLNKMGLGVNNDLELVNTSISKTIFVLQRDNGSSLWSVTRASSEKIFVNGRVVEQLENRILKYGDTIKMIPFDRHRSQVQLIKIDPNSDGTTRLQDKDADIRRILKDESQFIEEHRIQREQIDRAMYSMYEEYNEHSRRIGILDPKLTALFQDIVDNKTEQCHIHLKLYNMRKMYSEIRHDYENLLNDLVGHLHSHDMTEIEHDALLEDEQWKMLKDSLEEEKITMEKELQNMDLPELPHELQRKIKLKRLAEERKRLREKETDEQRRIRLERERSYYKKSRLLKVSRS</sequence>
<name>A0ACC2PGZ7_9HYME</name>
<protein>
    <submittedName>
        <fullName evidence="1">Uncharacterized protein</fullName>
    </submittedName>
</protein>
<gene>
    <name evidence="1" type="ORF">QAD02_018419</name>
</gene>
<organism evidence="1 2">
    <name type="scientific">Eretmocerus hayati</name>
    <dbReference type="NCBI Taxonomy" id="131215"/>
    <lineage>
        <taxon>Eukaryota</taxon>
        <taxon>Metazoa</taxon>
        <taxon>Ecdysozoa</taxon>
        <taxon>Arthropoda</taxon>
        <taxon>Hexapoda</taxon>
        <taxon>Insecta</taxon>
        <taxon>Pterygota</taxon>
        <taxon>Neoptera</taxon>
        <taxon>Endopterygota</taxon>
        <taxon>Hymenoptera</taxon>
        <taxon>Apocrita</taxon>
        <taxon>Proctotrupomorpha</taxon>
        <taxon>Chalcidoidea</taxon>
        <taxon>Aphelinidae</taxon>
        <taxon>Aphelininae</taxon>
        <taxon>Eretmocerus</taxon>
    </lineage>
</organism>
<evidence type="ECO:0000313" key="2">
    <source>
        <dbReference type="Proteomes" id="UP001239111"/>
    </source>
</evidence>
<accession>A0ACC2PGZ7</accession>
<proteinExistence type="predicted"/>
<evidence type="ECO:0000313" key="1">
    <source>
        <dbReference type="EMBL" id="KAJ8682627.1"/>
    </source>
</evidence>
<dbReference type="EMBL" id="CM056741">
    <property type="protein sequence ID" value="KAJ8682627.1"/>
    <property type="molecule type" value="Genomic_DNA"/>
</dbReference>
<dbReference type="Proteomes" id="UP001239111">
    <property type="component" value="Chromosome 1"/>
</dbReference>
<comment type="caution">
    <text evidence="1">The sequence shown here is derived from an EMBL/GenBank/DDBJ whole genome shotgun (WGS) entry which is preliminary data.</text>
</comment>